<feature type="domain" description="Carnitine O-palmitoyltransferase N-terminal" evidence="18">
    <location>
        <begin position="1"/>
        <end position="47"/>
    </location>
</feature>
<name>A0A8C4R286_EPTBU</name>
<proteinExistence type="inferred from homology"/>
<dbReference type="Pfam" id="PF00755">
    <property type="entry name" value="Carn_acyltransf"/>
    <property type="match status" value="1"/>
</dbReference>
<evidence type="ECO:0000256" key="2">
    <source>
        <dbReference type="ARBA" id="ARBA00005005"/>
    </source>
</evidence>
<evidence type="ECO:0000256" key="9">
    <source>
        <dbReference type="ARBA" id="ARBA00022989"/>
    </source>
</evidence>
<keyword evidence="20" id="KW-1185">Reference proteome</keyword>
<dbReference type="PANTHER" id="PTHR22589">
    <property type="entry name" value="CARNITINE O-ACYLTRANSFERASE"/>
    <property type="match status" value="1"/>
</dbReference>
<dbReference type="InterPro" id="IPR023213">
    <property type="entry name" value="CAT-like_dom_sf"/>
</dbReference>
<reference evidence="19" key="2">
    <citation type="submission" date="2025-09" db="UniProtKB">
        <authorList>
            <consortium name="Ensembl"/>
        </authorList>
    </citation>
    <scope>IDENTIFICATION</scope>
</reference>
<dbReference type="Proteomes" id="UP000694388">
    <property type="component" value="Unplaced"/>
</dbReference>
<evidence type="ECO:0000313" key="20">
    <source>
        <dbReference type="Proteomes" id="UP000694388"/>
    </source>
</evidence>
<dbReference type="Gene3D" id="6.10.250.1760">
    <property type="match status" value="1"/>
</dbReference>
<dbReference type="Gene3D" id="3.30.559.70">
    <property type="entry name" value="Choline/Carnitine o-acyltransferase, domain 2"/>
    <property type="match status" value="1"/>
</dbReference>
<dbReference type="FunFam" id="3.30.559.70:FF:000001">
    <property type="entry name" value="Carnitine O-palmitoyltransferase 1, liver isoform"/>
    <property type="match status" value="1"/>
</dbReference>
<dbReference type="AlphaFoldDB" id="A0A8C4R286"/>
<comment type="pathway">
    <text evidence="2">Lipid metabolism; fatty acid beta-oxidation.</text>
</comment>
<evidence type="ECO:0000256" key="14">
    <source>
        <dbReference type="ARBA" id="ARBA00048480"/>
    </source>
</evidence>
<evidence type="ECO:0000256" key="11">
    <source>
        <dbReference type="ARBA" id="ARBA00023128"/>
    </source>
</evidence>
<keyword evidence="8" id="KW-0276">Fatty acid metabolism</keyword>
<accession>A0A8C4R286</accession>
<dbReference type="SUPFAM" id="SSF52777">
    <property type="entry name" value="CoA-dependent acyltransferases"/>
    <property type="match status" value="2"/>
</dbReference>
<evidence type="ECO:0000256" key="1">
    <source>
        <dbReference type="ARBA" id="ARBA00004374"/>
    </source>
</evidence>
<feature type="active site" description="Proton acceptor" evidence="15">
    <location>
        <position position="464"/>
    </location>
</feature>
<evidence type="ECO:0000256" key="10">
    <source>
        <dbReference type="ARBA" id="ARBA00023098"/>
    </source>
</evidence>
<evidence type="ECO:0000256" key="16">
    <source>
        <dbReference type="RuleBase" id="RU003801"/>
    </source>
</evidence>
<feature type="domain" description="Choline/carnitine acyltransferase" evidence="17">
    <location>
        <begin position="168"/>
        <end position="733"/>
    </location>
</feature>
<evidence type="ECO:0000256" key="13">
    <source>
        <dbReference type="ARBA" id="ARBA00023315"/>
    </source>
</evidence>
<dbReference type="InterPro" id="IPR000542">
    <property type="entry name" value="Carn_acyl_trans"/>
</dbReference>
<evidence type="ECO:0000259" key="17">
    <source>
        <dbReference type="Pfam" id="PF00755"/>
    </source>
</evidence>
<evidence type="ECO:0000256" key="3">
    <source>
        <dbReference type="ARBA" id="ARBA00005232"/>
    </source>
</evidence>
<keyword evidence="9" id="KW-1133">Transmembrane helix</keyword>
<comment type="similarity">
    <text evidence="3 16">Belongs to the carnitine/choline acetyltransferase family.</text>
</comment>
<evidence type="ECO:0000259" key="18">
    <source>
        <dbReference type="Pfam" id="PF16484"/>
    </source>
</evidence>
<dbReference type="InterPro" id="IPR039551">
    <property type="entry name" value="Cho/carn_acyl_trans"/>
</dbReference>
<dbReference type="GeneTree" id="ENSGT01150000286917"/>
<dbReference type="GO" id="GO:0006635">
    <property type="term" value="P:fatty acid beta-oxidation"/>
    <property type="evidence" value="ECO:0007669"/>
    <property type="project" value="UniProtKB-UniPathway"/>
</dbReference>
<keyword evidence="10" id="KW-0443">Lipid metabolism</keyword>
<evidence type="ECO:0000256" key="6">
    <source>
        <dbReference type="ARBA" id="ARBA00022679"/>
    </source>
</evidence>
<keyword evidence="11" id="KW-0496">Mitochondrion</keyword>
<comment type="subcellular location">
    <subcellularLocation>
        <location evidence="1">Mitochondrion outer membrane</location>
        <topology evidence="1">Multi-pass membrane protein</topology>
    </subcellularLocation>
</comment>
<dbReference type="GO" id="GO:0009437">
    <property type="term" value="P:carnitine metabolic process"/>
    <property type="evidence" value="ECO:0007669"/>
    <property type="project" value="TreeGrafter"/>
</dbReference>
<sequence>MAEAHQAVGFQFTVTPEGIDLQLSQEVLRQIWLSGLRAWQRHLTRLKNGLKRGLYPMHPSSWLVVTLGTLGSLHLRLDPSLGFIPRISQALPVGQRDVAGGLLFATGIWGAMVLSMRYTLRGLLSYHGWIFAPHGTTPLSTRMWMMMVRLFSGRNPKLFSFQSSLPRLPPPTLHDTLTRYLESVNPLLEPEEMEQRECLARDFEKGEGRKLQRYVQLKAWWAPNYVSDWWEEYVYLRSRSPIMVNSNYYAMDLLYHKPTTIQAARAANVIHFMMLYRQKLDREEIMPLMLLGTVPMCSSQWERMFNTCRLPGIETDTLQHMTDSRHLVVLHRGRYFRLYVYHGGCLLSPRALQNQLQIILDDKSLPQPGELQLAALTAGKSVSHGLAAFFSEGVNRRSLDAIEKGAFFLTLDDEEQGYRLEDPVTSLDAFSKSLLHGNCDDRWFDKSFTVVVYRNGSMGINAEHSWADAPIMGHCYEYILAMDAVLFGYTNDGNCHGSLPSGSLSPPQRLQWLIPQNCVSAIAQSLAEARALAADVDFHTFPFREFGKGRVKKCKTSPDAFIQLALQLAQYRDKGSFCLTYEASMTRLFREGRTETVRSCTSESLQQRLALFRVASEHHQKLYRLAMTGAGIDRHLFCLYVVSRYLGVDSPFLSQVLSQPWRLSTSQTPQQQTQLLDLRTRPDYVAGGGGFGPVADDGYGVSYIIVGENLINFHISSKFSCKETDSHRFGGRICQALRELINLFSVDKRNG</sequence>
<keyword evidence="5" id="KW-0813">Transport</keyword>
<dbReference type="UniPathway" id="UPA00659"/>
<dbReference type="Ensembl" id="ENSEBUT00000024403.1">
    <property type="protein sequence ID" value="ENSEBUP00000023827.1"/>
    <property type="gene ID" value="ENSEBUG00000014657.1"/>
</dbReference>
<keyword evidence="12" id="KW-0472">Membrane</keyword>
<evidence type="ECO:0000313" key="19">
    <source>
        <dbReference type="Ensembl" id="ENSEBUP00000023827.1"/>
    </source>
</evidence>
<keyword evidence="13 16" id="KW-0012">Acyltransferase</keyword>
<dbReference type="GO" id="GO:0015909">
    <property type="term" value="P:long-chain fatty acid transport"/>
    <property type="evidence" value="ECO:0007669"/>
    <property type="project" value="UniProtKB-ARBA"/>
</dbReference>
<protein>
    <recommendedName>
        <fullName evidence="4">carnitine O-palmitoyltransferase</fullName>
        <ecNumber evidence="4">2.3.1.21</ecNumber>
    </recommendedName>
</protein>
<dbReference type="Gene3D" id="3.30.559.10">
    <property type="entry name" value="Chloramphenicol acetyltransferase-like domain"/>
    <property type="match status" value="1"/>
</dbReference>
<reference evidence="19" key="1">
    <citation type="submission" date="2025-08" db="UniProtKB">
        <authorList>
            <consortium name="Ensembl"/>
        </authorList>
    </citation>
    <scope>IDENTIFICATION</scope>
</reference>
<dbReference type="GO" id="GO:0005741">
    <property type="term" value="C:mitochondrial outer membrane"/>
    <property type="evidence" value="ECO:0007669"/>
    <property type="project" value="UniProtKB-SubCell"/>
</dbReference>
<comment type="catalytic activity">
    <reaction evidence="14">
        <text>(R)-carnitine + hexadecanoyl-CoA = O-hexadecanoyl-(R)-carnitine + CoA</text>
        <dbReference type="Rhea" id="RHEA:12661"/>
        <dbReference type="ChEBI" id="CHEBI:16347"/>
        <dbReference type="ChEBI" id="CHEBI:17490"/>
        <dbReference type="ChEBI" id="CHEBI:57287"/>
        <dbReference type="ChEBI" id="CHEBI:57379"/>
        <dbReference type="EC" id="2.3.1.21"/>
    </reaction>
    <physiologicalReaction direction="left-to-right" evidence="14">
        <dbReference type="Rhea" id="RHEA:12662"/>
    </physiologicalReaction>
</comment>
<evidence type="ECO:0000256" key="5">
    <source>
        <dbReference type="ARBA" id="ARBA00022448"/>
    </source>
</evidence>
<dbReference type="InterPro" id="IPR042231">
    <property type="entry name" value="Cho/carn_acyl_trans_2"/>
</dbReference>
<dbReference type="OMA" id="ARAYTAC"/>
<dbReference type="PANTHER" id="PTHR22589:SF31">
    <property type="entry name" value="CARNITINE O-PALMITOYLTRANSFERASE"/>
    <property type="match status" value="1"/>
</dbReference>
<evidence type="ECO:0000256" key="8">
    <source>
        <dbReference type="ARBA" id="ARBA00022832"/>
    </source>
</evidence>
<dbReference type="InterPro" id="IPR032476">
    <property type="entry name" value="CPT_N"/>
</dbReference>
<dbReference type="FunFam" id="3.30.559.10:FF:000002">
    <property type="entry name" value="carnitine O-palmitoyltransferase 1, liver isoform"/>
    <property type="match status" value="1"/>
</dbReference>
<evidence type="ECO:0000256" key="4">
    <source>
        <dbReference type="ARBA" id="ARBA00013243"/>
    </source>
</evidence>
<evidence type="ECO:0000256" key="15">
    <source>
        <dbReference type="PIRSR" id="PIRSR600542-1"/>
    </source>
</evidence>
<dbReference type="PROSITE" id="PS00440">
    <property type="entry name" value="ACYLTRANSF_C_2"/>
    <property type="match status" value="1"/>
</dbReference>
<keyword evidence="7" id="KW-0812">Transmembrane</keyword>
<evidence type="ECO:0000256" key="12">
    <source>
        <dbReference type="ARBA" id="ARBA00023136"/>
    </source>
</evidence>
<dbReference type="EC" id="2.3.1.21" evidence="4"/>
<keyword evidence="6 16" id="KW-0808">Transferase</keyword>
<dbReference type="Pfam" id="PF16484">
    <property type="entry name" value="CPT_N"/>
    <property type="match status" value="1"/>
</dbReference>
<organism evidence="19 20">
    <name type="scientific">Eptatretus burgeri</name>
    <name type="common">Inshore hagfish</name>
    <dbReference type="NCBI Taxonomy" id="7764"/>
    <lineage>
        <taxon>Eukaryota</taxon>
        <taxon>Metazoa</taxon>
        <taxon>Chordata</taxon>
        <taxon>Craniata</taxon>
        <taxon>Vertebrata</taxon>
        <taxon>Cyclostomata</taxon>
        <taxon>Myxini</taxon>
        <taxon>Myxiniformes</taxon>
        <taxon>Myxinidae</taxon>
        <taxon>Eptatretinae</taxon>
        <taxon>Eptatretus</taxon>
    </lineage>
</organism>
<dbReference type="GO" id="GO:0004095">
    <property type="term" value="F:carnitine O-palmitoyltransferase activity"/>
    <property type="evidence" value="ECO:0007669"/>
    <property type="project" value="UniProtKB-EC"/>
</dbReference>
<evidence type="ECO:0000256" key="7">
    <source>
        <dbReference type="ARBA" id="ARBA00022692"/>
    </source>
</evidence>